<gene>
    <name evidence="2" type="ORF">ACFSFY_02175</name>
</gene>
<reference evidence="3" key="1">
    <citation type="journal article" date="2019" name="Int. J. Syst. Evol. Microbiol.">
        <title>The Global Catalogue of Microorganisms (GCM) 10K type strain sequencing project: providing services to taxonomists for standard genome sequencing and annotation.</title>
        <authorList>
            <consortium name="The Broad Institute Genomics Platform"/>
            <consortium name="The Broad Institute Genome Sequencing Center for Infectious Disease"/>
            <person name="Wu L."/>
            <person name="Ma J."/>
        </authorList>
    </citation>
    <scope>NUCLEOTIDE SEQUENCE [LARGE SCALE GENOMIC DNA]</scope>
    <source>
        <strain evidence="3">CGMCC 4.7177</strain>
    </source>
</reference>
<evidence type="ECO:0000256" key="1">
    <source>
        <dbReference type="SAM" id="Coils"/>
    </source>
</evidence>
<organism evidence="2 3">
    <name type="scientific">Sporosarcina siberiensis</name>
    <dbReference type="NCBI Taxonomy" id="1365606"/>
    <lineage>
        <taxon>Bacteria</taxon>
        <taxon>Bacillati</taxon>
        <taxon>Bacillota</taxon>
        <taxon>Bacilli</taxon>
        <taxon>Bacillales</taxon>
        <taxon>Caryophanaceae</taxon>
        <taxon>Sporosarcina</taxon>
    </lineage>
</organism>
<name>A0ABW4SBM4_9BACL</name>
<sequence length="78" mass="9365">MFDHSEDEIEILKQQLELIKKKDRVLEEIEIRLHQMKTIAQQAANNDLPMKEREQLNEQIQEHQTVIKTLENYMNSGF</sequence>
<evidence type="ECO:0000313" key="2">
    <source>
        <dbReference type="EMBL" id="MFD1926882.1"/>
    </source>
</evidence>
<accession>A0ABW4SBM4</accession>
<keyword evidence="3" id="KW-1185">Reference proteome</keyword>
<keyword evidence="1" id="KW-0175">Coiled coil</keyword>
<dbReference type="Proteomes" id="UP001597218">
    <property type="component" value="Unassembled WGS sequence"/>
</dbReference>
<dbReference type="EMBL" id="JBHUGI010000004">
    <property type="protein sequence ID" value="MFD1926882.1"/>
    <property type="molecule type" value="Genomic_DNA"/>
</dbReference>
<evidence type="ECO:0000313" key="3">
    <source>
        <dbReference type="Proteomes" id="UP001597218"/>
    </source>
</evidence>
<proteinExistence type="predicted"/>
<protein>
    <recommendedName>
        <fullName evidence="4">YgaB-like protein</fullName>
    </recommendedName>
</protein>
<feature type="coiled-coil region" evidence="1">
    <location>
        <begin position="2"/>
        <end position="73"/>
    </location>
</feature>
<evidence type="ECO:0008006" key="4">
    <source>
        <dbReference type="Google" id="ProtNLM"/>
    </source>
</evidence>
<dbReference type="RefSeq" id="WP_381535533.1">
    <property type="nucleotide sequence ID" value="NZ_JBHUGI010000004.1"/>
</dbReference>
<comment type="caution">
    <text evidence="2">The sequence shown here is derived from an EMBL/GenBank/DDBJ whole genome shotgun (WGS) entry which is preliminary data.</text>
</comment>